<dbReference type="Pfam" id="PF12796">
    <property type="entry name" value="Ank_2"/>
    <property type="match status" value="1"/>
</dbReference>
<dbReference type="AlphaFoldDB" id="A0A1J4MN36"/>
<protein>
    <submittedName>
        <fullName evidence="4">Uncharacterized protein</fullName>
    </submittedName>
</protein>
<dbReference type="InterPro" id="IPR002110">
    <property type="entry name" value="Ankyrin_rpt"/>
</dbReference>
<feature type="repeat" description="ANK" evidence="3">
    <location>
        <begin position="69"/>
        <end position="101"/>
    </location>
</feature>
<dbReference type="InterPro" id="IPR036770">
    <property type="entry name" value="Ankyrin_rpt-contain_sf"/>
</dbReference>
<accession>A0A1J4MN36</accession>
<feature type="repeat" description="ANK" evidence="3">
    <location>
        <begin position="36"/>
        <end position="68"/>
    </location>
</feature>
<dbReference type="RefSeq" id="XP_067067311.1">
    <property type="nucleotide sequence ID" value="XM_067210785.1"/>
</dbReference>
<dbReference type="Pfam" id="PF00023">
    <property type="entry name" value="Ank"/>
    <property type="match status" value="1"/>
</dbReference>
<dbReference type="EMBL" id="LRBS01000096">
    <property type="protein sequence ID" value="OII74444.1"/>
    <property type="molecule type" value="Genomic_DNA"/>
</dbReference>
<keyword evidence="5" id="KW-1185">Reference proteome</keyword>
<dbReference type="PANTHER" id="PTHR24198">
    <property type="entry name" value="ANKYRIN REPEAT AND PROTEIN KINASE DOMAIN-CONTAINING PROTEIN"/>
    <property type="match status" value="1"/>
</dbReference>
<dbReference type="PANTHER" id="PTHR24198:SF165">
    <property type="entry name" value="ANKYRIN REPEAT-CONTAINING PROTEIN-RELATED"/>
    <property type="match status" value="1"/>
</dbReference>
<keyword evidence="2 3" id="KW-0040">ANK repeat</keyword>
<dbReference type="PROSITE" id="PS50088">
    <property type="entry name" value="ANK_REPEAT"/>
    <property type="match status" value="3"/>
</dbReference>
<name>A0A1J4MN36_9CRYT</name>
<dbReference type="PROSITE" id="PS50297">
    <property type="entry name" value="ANK_REP_REGION"/>
    <property type="match status" value="3"/>
</dbReference>
<sequence length="227" mass="25500">MTQNDLFKLVEIYDEDILTDVLEHRSNVELNIKDEDGRTILHNAVSKNNIELVKLLINKGVDANTCDDNGWTPLHSSCSSGLEEITIYLLSRGANCHITNNSGCTPLHYAASKGYEDIVNILVNKCHDIIDYKDNYNRSAIFLSACSGKLNCFKLLLEKSADINGNEKYSNDTILHVAVNGLHEDIAYIIATKQPEMIFAKNNEGKVPLDYASKKFSERLLQLKESY</sequence>
<feature type="repeat" description="ANK" evidence="3">
    <location>
        <begin position="102"/>
        <end position="134"/>
    </location>
</feature>
<dbReference type="OrthoDB" id="10264606at2759"/>
<dbReference type="SMART" id="SM00248">
    <property type="entry name" value="ANK"/>
    <property type="match status" value="5"/>
</dbReference>
<dbReference type="GeneID" id="92364729"/>
<gene>
    <name evidence="4" type="ORF">cand_005440</name>
</gene>
<evidence type="ECO:0000313" key="4">
    <source>
        <dbReference type="EMBL" id="OII74444.1"/>
    </source>
</evidence>
<organism evidence="4 5">
    <name type="scientific">Cryptosporidium andersoni</name>
    <dbReference type="NCBI Taxonomy" id="117008"/>
    <lineage>
        <taxon>Eukaryota</taxon>
        <taxon>Sar</taxon>
        <taxon>Alveolata</taxon>
        <taxon>Apicomplexa</taxon>
        <taxon>Conoidasida</taxon>
        <taxon>Coccidia</taxon>
        <taxon>Eucoccidiorida</taxon>
        <taxon>Eimeriorina</taxon>
        <taxon>Cryptosporidiidae</taxon>
        <taxon>Cryptosporidium</taxon>
    </lineage>
</organism>
<dbReference type="VEuPathDB" id="CryptoDB:cand_005440"/>
<dbReference type="Gene3D" id="1.25.40.20">
    <property type="entry name" value="Ankyrin repeat-containing domain"/>
    <property type="match status" value="2"/>
</dbReference>
<evidence type="ECO:0000256" key="3">
    <source>
        <dbReference type="PROSITE-ProRule" id="PRU00023"/>
    </source>
</evidence>
<dbReference type="PRINTS" id="PR01415">
    <property type="entry name" value="ANKYRIN"/>
</dbReference>
<comment type="caution">
    <text evidence="4">The sequence shown here is derived from an EMBL/GenBank/DDBJ whole genome shotgun (WGS) entry which is preliminary data.</text>
</comment>
<proteinExistence type="predicted"/>
<evidence type="ECO:0000256" key="2">
    <source>
        <dbReference type="ARBA" id="ARBA00023043"/>
    </source>
</evidence>
<dbReference type="SUPFAM" id="SSF48403">
    <property type="entry name" value="Ankyrin repeat"/>
    <property type="match status" value="1"/>
</dbReference>
<evidence type="ECO:0000256" key="1">
    <source>
        <dbReference type="ARBA" id="ARBA00022737"/>
    </source>
</evidence>
<dbReference type="Proteomes" id="UP000186804">
    <property type="component" value="Unassembled WGS sequence"/>
</dbReference>
<keyword evidence="1" id="KW-0677">Repeat</keyword>
<reference evidence="4 5" key="1">
    <citation type="submission" date="2016-10" db="EMBL/GenBank/DDBJ databases">
        <title>Reductive evolution of mitochondrial metabolism and differential evolution of invasion-related proteins in Cryptosporidium.</title>
        <authorList>
            <person name="Liu S."/>
            <person name="Roellig D.M."/>
            <person name="Guo Y."/>
            <person name="Li N."/>
            <person name="Frace M.A."/>
            <person name="Tang K."/>
            <person name="Zhang L."/>
            <person name="Feng Y."/>
            <person name="Xiao L."/>
        </authorList>
    </citation>
    <scope>NUCLEOTIDE SEQUENCE [LARGE SCALE GENOMIC DNA]</scope>
    <source>
        <strain evidence="4">30847</strain>
    </source>
</reference>
<evidence type="ECO:0000313" key="5">
    <source>
        <dbReference type="Proteomes" id="UP000186804"/>
    </source>
</evidence>